<evidence type="ECO:0000259" key="1">
    <source>
        <dbReference type="Pfam" id="PF13799"/>
    </source>
</evidence>
<comment type="caution">
    <text evidence="2">The sequence shown here is derived from an EMBL/GenBank/DDBJ whole genome shotgun (WGS) entry which is preliminary data.</text>
</comment>
<dbReference type="EMBL" id="BMIW01000019">
    <property type="protein sequence ID" value="GGG03986.1"/>
    <property type="molecule type" value="Genomic_DNA"/>
</dbReference>
<keyword evidence="3" id="KW-1185">Reference proteome</keyword>
<proteinExistence type="predicted"/>
<evidence type="ECO:0000313" key="2">
    <source>
        <dbReference type="EMBL" id="GGG03986.1"/>
    </source>
</evidence>
<dbReference type="Proteomes" id="UP000608420">
    <property type="component" value="Unassembled WGS sequence"/>
</dbReference>
<name>A0ABQ1VYM3_9BACL</name>
<evidence type="ECO:0000313" key="3">
    <source>
        <dbReference type="Proteomes" id="UP000608420"/>
    </source>
</evidence>
<sequence>MSVIKMNLNAQSTVSGNVTVTTATNTVPTVHRYTAGIVLGNIIGSTTVVQATSFTDDAGSTVPANGLVVPPANGYFNLYVNGVLQRSGMSTLSAANLTINTALLVGASVVVEVVILNSTSTSNSTNGLSVTTSIYY</sequence>
<reference evidence="3" key="1">
    <citation type="journal article" date="2019" name="Int. J. Syst. Evol. Microbiol.">
        <title>The Global Catalogue of Microorganisms (GCM) 10K type strain sequencing project: providing services to taxonomists for standard genome sequencing and annotation.</title>
        <authorList>
            <consortium name="The Broad Institute Genomics Platform"/>
            <consortium name="The Broad Institute Genome Sequencing Center for Infectious Disease"/>
            <person name="Wu L."/>
            <person name="Ma J."/>
        </authorList>
    </citation>
    <scope>NUCLEOTIDE SEQUENCE [LARGE SCALE GENOMIC DNA]</scope>
    <source>
        <strain evidence="3">CGMCC 1.15420</strain>
    </source>
</reference>
<organism evidence="2 3">
    <name type="scientific">Paenibacillus aceti</name>
    <dbReference type="NCBI Taxonomy" id="1820010"/>
    <lineage>
        <taxon>Bacteria</taxon>
        <taxon>Bacillati</taxon>
        <taxon>Bacillota</taxon>
        <taxon>Bacilli</taxon>
        <taxon>Bacillales</taxon>
        <taxon>Paenibacillaceae</taxon>
        <taxon>Paenibacillus</taxon>
    </lineage>
</organism>
<dbReference type="RefSeq" id="WP_120464774.1">
    <property type="nucleotide sequence ID" value="NZ_BMIW01000019.1"/>
</dbReference>
<feature type="domain" description="DUF4183" evidence="1">
    <location>
        <begin position="46"/>
        <end position="113"/>
    </location>
</feature>
<gene>
    <name evidence="2" type="ORF">GCM10010913_27210</name>
</gene>
<dbReference type="InterPro" id="IPR025237">
    <property type="entry name" value="DUF4183"/>
</dbReference>
<dbReference type="Pfam" id="PF13799">
    <property type="entry name" value="DUF4183"/>
    <property type="match status" value="1"/>
</dbReference>
<accession>A0ABQ1VYM3</accession>
<protein>
    <recommendedName>
        <fullName evidence="1">DUF4183 domain-containing protein</fullName>
    </recommendedName>
</protein>